<reference evidence="2" key="1">
    <citation type="journal article" date="2020" name="Nat. Commun.">
        <title>Genome assembly of wild tea tree DASZ reveals pedigree and selection history of tea varieties.</title>
        <authorList>
            <person name="Zhang W."/>
            <person name="Zhang Y."/>
            <person name="Qiu H."/>
            <person name="Guo Y."/>
            <person name="Wan H."/>
            <person name="Zhang X."/>
            <person name="Scossa F."/>
            <person name="Alseekh S."/>
            <person name="Zhang Q."/>
            <person name="Wang P."/>
            <person name="Xu L."/>
            <person name="Schmidt M.H."/>
            <person name="Jia X."/>
            <person name="Li D."/>
            <person name="Zhu A."/>
            <person name="Guo F."/>
            <person name="Chen W."/>
            <person name="Ni D."/>
            <person name="Usadel B."/>
            <person name="Fernie A.R."/>
            <person name="Wen W."/>
        </authorList>
    </citation>
    <scope>NUCLEOTIDE SEQUENCE [LARGE SCALE GENOMIC DNA]</scope>
    <source>
        <strain evidence="2">cv. G240</strain>
    </source>
</reference>
<proteinExistence type="predicted"/>
<name>A0A7J7HWF6_CAMSI</name>
<protein>
    <recommendedName>
        <fullName evidence="3">Serine-threonine/tyrosine-protein kinase catalytic domain-containing protein</fullName>
    </recommendedName>
</protein>
<comment type="caution">
    <text evidence="1">The sequence shown here is derived from an EMBL/GenBank/DDBJ whole genome shotgun (WGS) entry which is preliminary data.</text>
</comment>
<evidence type="ECO:0000313" key="2">
    <source>
        <dbReference type="Proteomes" id="UP000593564"/>
    </source>
</evidence>
<organism evidence="1 2">
    <name type="scientific">Camellia sinensis</name>
    <name type="common">Tea plant</name>
    <name type="synonym">Thea sinensis</name>
    <dbReference type="NCBI Taxonomy" id="4442"/>
    <lineage>
        <taxon>Eukaryota</taxon>
        <taxon>Viridiplantae</taxon>
        <taxon>Streptophyta</taxon>
        <taxon>Embryophyta</taxon>
        <taxon>Tracheophyta</taxon>
        <taxon>Spermatophyta</taxon>
        <taxon>Magnoliopsida</taxon>
        <taxon>eudicotyledons</taxon>
        <taxon>Gunneridae</taxon>
        <taxon>Pentapetalae</taxon>
        <taxon>asterids</taxon>
        <taxon>Ericales</taxon>
        <taxon>Theaceae</taxon>
        <taxon>Camellia</taxon>
    </lineage>
</organism>
<keyword evidence="2" id="KW-1185">Reference proteome</keyword>
<accession>A0A7J7HWF6</accession>
<sequence>MGGLMIACGIEEKDRGMTERMAKIALWCIQYKPESRPLTSIVVKMLEGLDEIPTPLSPFPFLSVEASNLRSICPHGEEQ</sequence>
<dbReference type="Proteomes" id="UP000593564">
    <property type="component" value="Unassembled WGS sequence"/>
</dbReference>
<gene>
    <name evidence="1" type="ORF">HYC85_003806</name>
</gene>
<reference evidence="1 2" key="2">
    <citation type="submission" date="2020-07" db="EMBL/GenBank/DDBJ databases">
        <title>Genome assembly of wild tea tree DASZ reveals pedigree and selection history of tea varieties.</title>
        <authorList>
            <person name="Zhang W."/>
        </authorList>
    </citation>
    <scope>NUCLEOTIDE SEQUENCE [LARGE SCALE GENOMIC DNA]</scope>
    <source>
        <strain evidence="2">cv. G240</strain>
        <tissue evidence="1">Leaf</tissue>
    </source>
</reference>
<dbReference type="EMBL" id="JACBKZ010000002">
    <property type="protein sequence ID" value="KAF5956581.1"/>
    <property type="molecule type" value="Genomic_DNA"/>
</dbReference>
<dbReference type="AlphaFoldDB" id="A0A7J7HWF6"/>
<evidence type="ECO:0008006" key="3">
    <source>
        <dbReference type="Google" id="ProtNLM"/>
    </source>
</evidence>
<evidence type="ECO:0000313" key="1">
    <source>
        <dbReference type="EMBL" id="KAF5956581.1"/>
    </source>
</evidence>